<dbReference type="InterPro" id="IPR019587">
    <property type="entry name" value="Polyketide_cyclase/dehydratase"/>
</dbReference>
<dbReference type="InterPro" id="IPR023393">
    <property type="entry name" value="START-like_dom_sf"/>
</dbReference>
<evidence type="ECO:0000313" key="2">
    <source>
        <dbReference type="Proteomes" id="UP000198386"/>
    </source>
</evidence>
<protein>
    <submittedName>
        <fullName evidence="1">Polyketide cyclase / dehydrase and lipid transport</fullName>
    </submittedName>
</protein>
<dbReference type="Gene3D" id="3.30.530.20">
    <property type="match status" value="1"/>
</dbReference>
<name>A0A239FA25_9ACTN</name>
<evidence type="ECO:0000313" key="1">
    <source>
        <dbReference type="EMBL" id="SNS53002.1"/>
    </source>
</evidence>
<dbReference type="EMBL" id="FZOH01000005">
    <property type="protein sequence ID" value="SNS53002.1"/>
    <property type="molecule type" value="Genomic_DNA"/>
</dbReference>
<dbReference type="RefSeq" id="WP_089404606.1">
    <property type="nucleotide sequence ID" value="NZ_FZOH01000005.1"/>
</dbReference>
<dbReference type="AlphaFoldDB" id="A0A239FA25"/>
<accession>A0A239FA25</accession>
<organism evidence="1 2">
    <name type="scientific">Geodermatophilus saharensis</name>
    <dbReference type="NCBI Taxonomy" id="1137994"/>
    <lineage>
        <taxon>Bacteria</taxon>
        <taxon>Bacillati</taxon>
        <taxon>Actinomycetota</taxon>
        <taxon>Actinomycetes</taxon>
        <taxon>Geodermatophilales</taxon>
        <taxon>Geodermatophilaceae</taxon>
        <taxon>Geodermatophilus</taxon>
    </lineage>
</organism>
<dbReference type="SUPFAM" id="SSF55961">
    <property type="entry name" value="Bet v1-like"/>
    <property type="match status" value="1"/>
</dbReference>
<sequence>MPELVLPVAVAAPPERVWAVLTDWRAQGRWMLATDVEVVTPHDEGIGVRLAARTGVPLPWRRGRHGSVRHLGVLDTMVVTEWDPPHHVVVQHTGRIVRGPGIFDLTPAPHGTDLVWTERLYLPFGILGRLGWPLVKPFVVLGFRLSLRRFARYAASDATTAG</sequence>
<gene>
    <name evidence="1" type="ORF">SAMN04488107_2886</name>
</gene>
<proteinExistence type="predicted"/>
<dbReference type="OrthoDB" id="4823586at2"/>
<dbReference type="Proteomes" id="UP000198386">
    <property type="component" value="Unassembled WGS sequence"/>
</dbReference>
<dbReference type="Pfam" id="PF10604">
    <property type="entry name" value="Polyketide_cyc2"/>
    <property type="match status" value="1"/>
</dbReference>
<reference evidence="2" key="1">
    <citation type="submission" date="2017-06" db="EMBL/GenBank/DDBJ databases">
        <authorList>
            <person name="Varghese N."/>
            <person name="Submissions S."/>
        </authorList>
    </citation>
    <scope>NUCLEOTIDE SEQUENCE [LARGE SCALE GENOMIC DNA]</scope>
    <source>
        <strain evidence="2">DSM 45423</strain>
    </source>
</reference>
<keyword evidence="2" id="KW-1185">Reference proteome</keyword>